<evidence type="ECO:0000313" key="2">
    <source>
        <dbReference type="Proteomes" id="UP000178406"/>
    </source>
</evidence>
<proteinExistence type="predicted"/>
<protein>
    <submittedName>
        <fullName evidence="1">Uncharacterized protein</fullName>
    </submittedName>
</protein>
<gene>
    <name evidence="1" type="ORF">A3J56_00065</name>
</gene>
<evidence type="ECO:0000313" key="1">
    <source>
        <dbReference type="EMBL" id="OGF74592.1"/>
    </source>
</evidence>
<reference evidence="1 2" key="1">
    <citation type="journal article" date="2016" name="Nat. Commun.">
        <title>Thousands of microbial genomes shed light on interconnected biogeochemical processes in an aquifer system.</title>
        <authorList>
            <person name="Anantharaman K."/>
            <person name="Brown C.T."/>
            <person name="Hug L.A."/>
            <person name="Sharon I."/>
            <person name="Castelle C.J."/>
            <person name="Probst A.J."/>
            <person name="Thomas B.C."/>
            <person name="Singh A."/>
            <person name="Wilkins M.J."/>
            <person name="Karaoz U."/>
            <person name="Brodie E.L."/>
            <person name="Williams K.H."/>
            <person name="Hubbard S.S."/>
            <person name="Banfield J.F."/>
        </authorList>
    </citation>
    <scope>NUCLEOTIDE SEQUENCE [LARGE SCALE GENOMIC DNA]</scope>
</reference>
<organism evidence="1 2">
    <name type="scientific">Candidatus Giovannonibacteria bacterium RIFCSPHIGHO2_02_FULL_46_20</name>
    <dbReference type="NCBI Taxonomy" id="1798338"/>
    <lineage>
        <taxon>Bacteria</taxon>
        <taxon>Candidatus Giovannoniibacteriota</taxon>
    </lineage>
</organism>
<accession>A0A1F5WFW0</accession>
<dbReference type="EMBL" id="MFHQ01000012">
    <property type="protein sequence ID" value="OGF74592.1"/>
    <property type="molecule type" value="Genomic_DNA"/>
</dbReference>
<dbReference type="Proteomes" id="UP000178406">
    <property type="component" value="Unassembled WGS sequence"/>
</dbReference>
<comment type="caution">
    <text evidence="1">The sequence shown here is derived from an EMBL/GenBank/DDBJ whole genome shotgun (WGS) entry which is preliminary data.</text>
</comment>
<dbReference type="AlphaFoldDB" id="A0A1F5WFW0"/>
<sequence length="104" mass="11378">MHINRYKEILVPRHTKQLILISILIAAVISLITVMADLANAEPISLTLATEIAIDKNLGDSFLGLLSNSVITESFRQMWLALPLTEVTALGEHSSPASENRLLS</sequence>
<name>A0A1F5WFW0_9BACT</name>